<keyword evidence="3 5" id="KW-0238">DNA-binding</keyword>
<protein>
    <submittedName>
        <fullName evidence="5">Histone family protein DNA-binding protein</fullName>
    </submittedName>
</protein>
<dbReference type="Proteomes" id="UP000002772">
    <property type="component" value="Unassembled WGS sequence"/>
</dbReference>
<evidence type="ECO:0000256" key="1">
    <source>
        <dbReference type="ARBA" id="ARBA00010529"/>
    </source>
</evidence>
<dbReference type="SUPFAM" id="SSF47729">
    <property type="entry name" value="IHF-like DNA-binding proteins"/>
    <property type="match status" value="1"/>
</dbReference>
<name>F8N7L2_9BACT</name>
<gene>
    <name evidence="5" type="ORF">Premu_2078</name>
</gene>
<sequence length="94" mass="10771">MNKKNLIRKAALEADLSLADEKKAVDAFICAISDMLRENKEVIIPDFGRFYVKDCAERKFRHPQTGEVFLTPATKRVRFKPFGNVTSYALKYGK</sequence>
<dbReference type="STRING" id="688246.Premu_2078"/>
<dbReference type="RefSeq" id="WP_007575053.1">
    <property type="nucleotide sequence ID" value="NZ_BPTS01000002.1"/>
</dbReference>
<dbReference type="GO" id="GO:0003677">
    <property type="term" value="F:DNA binding"/>
    <property type="evidence" value="ECO:0007669"/>
    <property type="project" value="UniProtKB-KW"/>
</dbReference>
<dbReference type="PANTHER" id="PTHR33175:SF3">
    <property type="entry name" value="DNA-BINDING PROTEIN HU-BETA"/>
    <property type="match status" value="1"/>
</dbReference>
<dbReference type="eggNOG" id="COG0776">
    <property type="taxonomic scope" value="Bacteria"/>
</dbReference>
<evidence type="ECO:0000256" key="4">
    <source>
        <dbReference type="RuleBase" id="RU003939"/>
    </source>
</evidence>
<evidence type="ECO:0000313" key="6">
    <source>
        <dbReference type="Proteomes" id="UP000002772"/>
    </source>
</evidence>
<dbReference type="InterPro" id="IPR000119">
    <property type="entry name" value="Hist_DNA-bd"/>
</dbReference>
<dbReference type="Pfam" id="PF00216">
    <property type="entry name" value="Bac_DNA_binding"/>
    <property type="match status" value="1"/>
</dbReference>
<evidence type="ECO:0000313" key="5">
    <source>
        <dbReference type="EMBL" id="EGN57472.1"/>
    </source>
</evidence>
<accession>F8N7L2</accession>
<dbReference type="GO" id="GO:0030527">
    <property type="term" value="F:structural constituent of chromatin"/>
    <property type="evidence" value="ECO:0007669"/>
    <property type="project" value="InterPro"/>
</dbReference>
<dbReference type="PANTHER" id="PTHR33175">
    <property type="entry name" value="DNA-BINDING PROTEIN HU"/>
    <property type="match status" value="1"/>
</dbReference>
<dbReference type="OrthoDB" id="9799835at2"/>
<dbReference type="InterPro" id="IPR010992">
    <property type="entry name" value="IHF-like_DNA-bd_dom_sf"/>
</dbReference>
<organism evidence="5 6">
    <name type="scientific">Hallella multisaccharivorax DSM 17128</name>
    <dbReference type="NCBI Taxonomy" id="688246"/>
    <lineage>
        <taxon>Bacteria</taxon>
        <taxon>Pseudomonadati</taxon>
        <taxon>Bacteroidota</taxon>
        <taxon>Bacteroidia</taxon>
        <taxon>Bacteroidales</taxon>
        <taxon>Prevotellaceae</taxon>
        <taxon>Hallella</taxon>
    </lineage>
</organism>
<dbReference type="AlphaFoldDB" id="F8N7L2"/>
<dbReference type="GO" id="GO:0005829">
    <property type="term" value="C:cytosol"/>
    <property type="evidence" value="ECO:0007669"/>
    <property type="project" value="TreeGrafter"/>
</dbReference>
<keyword evidence="2" id="KW-0226">DNA condensation</keyword>
<evidence type="ECO:0000256" key="3">
    <source>
        <dbReference type="ARBA" id="ARBA00023125"/>
    </source>
</evidence>
<proteinExistence type="inferred from homology"/>
<dbReference type="GO" id="GO:0030261">
    <property type="term" value="P:chromosome condensation"/>
    <property type="evidence" value="ECO:0007669"/>
    <property type="project" value="UniProtKB-KW"/>
</dbReference>
<reference evidence="6" key="1">
    <citation type="journal article" date="2011" name="Stand. Genomic Sci.">
        <title>Non-contiguous finished genome sequence of the opportunistic oral pathogen Prevotella multisaccharivorax type strain (PPPA20).</title>
        <authorList>
            <person name="Pati A."/>
            <person name="Gronow S."/>
            <person name="Lu M."/>
            <person name="Lapidus A."/>
            <person name="Nolan M."/>
            <person name="Lucas S."/>
            <person name="Hammon N."/>
            <person name="Deshpande S."/>
            <person name="Cheng J.F."/>
            <person name="Tapia R."/>
            <person name="Han C."/>
            <person name="Goodwin L."/>
            <person name="Pitluck S."/>
            <person name="Liolios K."/>
            <person name="Pagani I."/>
            <person name="Mavromatis K."/>
            <person name="Mikhailova N."/>
            <person name="Huntemann M."/>
            <person name="Chen A."/>
            <person name="Palaniappan K."/>
            <person name="Land M."/>
            <person name="Hauser L."/>
            <person name="Detter J.C."/>
            <person name="Brambilla E.M."/>
            <person name="Rohde M."/>
            <person name="Goker M."/>
            <person name="Woyke T."/>
            <person name="Bristow J."/>
            <person name="Eisen J.A."/>
            <person name="Markowitz V."/>
            <person name="Hugenholtz P."/>
            <person name="Kyrpides N.C."/>
            <person name="Klenk H.P."/>
            <person name="Ivanova N."/>
        </authorList>
    </citation>
    <scope>NUCLEOTIDE SEQUENCE [LARGE SCALE GENOMIC DNA]</scope>
    <source>
        <strain evidence="6">DSM 17128</strain>
    </source>
</reference>
<dbReference type="HOGENOM" id="CLU_105066_3_3_10"/>
<dbReference type="Gene3D" id="4.10.520.10">
    <property type="entry name" value="IHF-like DNA-binding proteins"/>
    <property type="match status" value="1"/>
</dbReference>
<keyword evidence="6" id="KW-1185">Reference proteome</keyword>
<dbReference type="SMART" id="SM00411">
    <property type="entry name" value="BHL"/>
    <property type="match status" value="1"/>
</dbReference>
<comment type="similarity">
    <text evidence="1 4">Belongs to the bacterial histone-like protein family.</text>
</comment>
<evidence type="ECO:0000256" key="2">
    <source>
        <dbReference type="ARBA" id="ARBA00023067"/>
    </source>
</evidence>
<dbReference type="EMBL" id="GL945017">
    <property type="protein sequence ID" value="EGN57472.1"/>
    <property type="molecule type" value="Genomic_DNA"/>
</dbReference>